<dbReference type="SMART" id="SM01360">
    <property type="entry name" value="A2M"/>
    <property type="match status" value="1"/>
</dbReference>
<dbReference type="InterPro" id="IPR011625">
    <property type="entry name" value="A2M_N_BRD"/>
</dbReference>
<dbReference type="InterPro" id="IPR041246">
    <property type="entry name" value="Bact_MG10"/>
</dbReference>
<sequence>MRLVAQLSLVLLLVVPALADKRFVHASLASAALKYESRMRTEADPGTRPLAQWLRDGDAALARNDQRAAAKALAAAANLDRTNISLLLRLSDAYGRIDARDNYSERLDLQSRVTAFAYLAYQRATAPQDEARALAVLGRALAGQSLWRPALDALKKSLEIRDDTALRAAYEELETQHGFRLLDYQVDADAASPRACFQFSENLPKKFDATPFVSMPGGLPGGVTVEGPQLCVDGLKHGERYQITLRQGIPAAIGEVLRRPAEYTLYVRDRTPSVRFTGRNYILPRTGQTGIPLVTINLSEVAVTFYRYGDRSLAQAVLADGFLGALTGSGARAVGQEHGQQVWQGKLTTENRLNEEVTTAVAVNEALGTTLKPGLYIMVAQRPDLTSDDSDYETQATQWFVVSDLGLSTALNDDGLAASVRSLATAAPLAGATLRLIALNNEVLATTRSDATGAAQFSAGLVNGEGGDAPALLIAEKDGDYAFINLQATAFDFTDRGVGGRAAPGALDAFVVTERGVYRSGESVHVTALLRDDGANARTDIPIHLVIERPDGVEARRILAEDGGAGGRVWRYDLTPGAMTGTYRLKVYGDPKRPPVGQTTFLVEDYVPDRLELALSSPRPETSRDAPARIDIAGRWLFGAPAAGLSLDGETIISPAEAPPAALAGYKVGLLDEEVLVQRQPLADLPTTDAAGKASFALALPDTPPSVRPMKVEALIRLVEAGGRGVERKLSLALAEPRPWIGIRPLFGDTIGEGEVATFDVAYLGAEGRLAASAGLKWQLSRIDVRFQWFRIDGRWSFDKVTAARRVADGEIAIAADKPARISARVEWGTYRLDVLSAKPGEAATSITFYAGIAGGQAPDAPDTLEVAADKPAYAPGDTVKLRVTARNDAEATLYLAGERIHSIRNIKLARGANTIDIVADAAWGVGTYAVLTAIRPLDEAQRRQPGRAIGVRWLSLDTTARALPVTIDAPAVVRPRQKLTIPLKLDLTPGEEAFVTLAAVDIGILNLTGYKAPDANAYYYGQRLLATEFRDIYGYLIDGMQGNRGRLRSGGDGNSEGLQASPPTQAPLALFSGIVKVDANGQATVTFDLPAFTGSMRVMALAWSKNRLGHASADVIVRDPLAITVSAPRFLAVGDRSRLLVEVNNVEGPAGDYRLTVTTNGPVRLATGAGPHILKLTAGGHTAMTMPITVQGIGSADFTFTLTGPNGIGSAADLKLPLRPANAVIAQRILRSIPPNGSLEFGSELLTDIVPGTGAVNLSVASYPALDDASSLEALARYPLACTEQSVSRALPLLYLSQPGAGPGAQDDMVRLAIDRILGRQAANGSFGLWSAGGSDLWLDALVGDFLTRARERGIAVPANAFALVLDRLRNATVNQGERADDAIAYALYVLARNGRPVIGDLRYLADTDANDSLSALGRGQVAAALALLGDRRRAEPLFTKAVDELEDVNGDEPGRNDYGSTLRDGAALATLISESGLPARALQRTLSAVDKARGARRTLSTQEHMWITLAARAAREAGNPLAFSLQGTAYQGPLARRYLADDLTAGRITLVNRTATPLPATLTITGSPLTPEPATTGELKLERSYVRLDGTKVDPKSVRQNDRLVVLLKVTDPDPPFAHLLITDPLPAGFEIDSPTLVDSAKLTGTPAGDNAPDAVYKEFRDDRFIAAFDRNDGQPAEFTVAYIVRAVAPGRFAHPGASLEDMYHPDRFARTAAGTVEVTIAP</sequence>
<feature type="signal peptide" evidence="3">
    <location>
        <begin position="1"/>
        <end position="19"/>
    </location>
</feature>
<feature type="domain" description="Alpha-2-macroglobulin bait region" evidence="4">
    <location>
        <begin position="865"/>
        <end position="1008"/>
    </location>
</feature>
<dbReference type="InterPro" id="IPR049120">
    <property type="entry name" value="A2M_bMG2"/>
</dbReference>
<dbReference type="STRING" id="1827387.A4S15_07270"/>
<comment type="caution">
    <text evidence="6">The sequence shown here is derived from an EMBL/GenBank/DDBJ whole genome shotgun (WGS) entry which is preliminary data.</text>
</comment>
<dbReference type="Pfam" id="PF00207">
    <property type="entry name" value="A2M"/>
    <property type="match status" value="1"/>
</dbReference>
<evidence type="ECO:0000256" key="2">
    <source>
        <dbReference type="ARBA" id="ARBA00022729"/>
    </source>
</evidence>
<dbReference type="Pfam" id="PF01835">
    <property type="entry name" value="MG2"/>
    <property type="match status" value="1"/>
</dbReference>
<dbReference type="Pfam" id="PF17972">
    <property type="entry name" value="bMG5"/>
    <property type="match status" value="1"/>
</dbReference>
<dbReference type="PIRSF" id="PIRSF038980">
    <property type="entry name" value="A2M_bac"/>
    <property type="match status" value="1"/>
</dbReference>
<evidence type="ECO:0000259" key="4">
    <source>
        <dbReference type="SMART" id="SM01359"/>
    </source>
</evidence>
<dbReference type="CDD" id="cd02891">
    <property type="entry name" value="A2M_like"/>
    <property type="match status" value="1"/>
</dbReference>
<dbReference type="InterPro" id="IPR041462">
    <property type="entry name" value="Bact_A2M_MG6"/>
</dbReference>
<evidence type="ECO:0000313" key="6">
    <source>
        <dbReference type="EMBL" id="OQW52621.1"/>
    </source>
</evidence>
<gene>
    <name evidence="6" type="ORF">A4S15_07270</name>
</gene>
<evidence type="ECO:0000256" key="1">
    <source>
        <dbReference type="ARBA" id="ARBA00010556"/>
    </source>
</evidence>
<reference evidence="6 7" key="1">
    <citation type="journal article" date="2017" name="Water Res.">
        <title>Comammox in drinking water systems.</title>
        <authorList>
            <person name="Wang Y."/>
            <person name="Ma L."/>
            <person name="Mao Y."/>
            <person name="Jiang X."/>
            <person name="Xia Y."/>
            <person name="Yu K."/>
            <person name="Li B."/>
            <person name="Zhang T."/>
        </authorList>
    </citation>
    <scope>NUCLEOTIDE SEQUENCE [LARGE SCALE GENOMIC DNA]</scope>
    <source>
        <strain evidence="6">SG_bin8</strain>
    </source>
</reference>
<accession>A0A1W9HZH8</accession>
<dbReference type="Pfam" id="PF11974">
    <property type="entry name" value="bMG3"/>
    <property type="match status" value="1"/>
</dbReference>
<dbReference type="Gene3D" id="1.50.10.20">
    <property type="match status" value="1"/>
</dbReference>
<dbReference type="Gene3D" id="2.60.40.1930">
    <property type="match status" value="1"/>
</dbReference>
<dbReference type="InterPro" id="IPR001599">
    <property type="entry name" value="Macroglobln_a2"/>
</dbReference>
<feature type="domain" description="Alpha-2-macroglobulin" evidence="5">
    <location>
        <begin position="1069"/>
        <end position="1158"/>
    </location>
</feature>
<dbReference type="Pfam" id="PF21142">
    <property type="entry name" value="A2M_bMG2"/>
    <property type="match status" value="1"/>
</dbReference>
<evidence type="ECO:0000256" key="3">
    <source>
        <dbReference type="SAM" id="SignalP"/>
    </source>
</evidence>
<name>A0A1W9HZH8_9HYPH</name>
<dbReference type="Proteomes" id="UP000192872">
    <property type="component" value="Unassembled WGS sequence"/>
</dbReference>
<evidence type="ECO:0000313" key="7">
    <source>
        <dbReference type="Proteomes" id="UP000192872"/>
    </source>
</evidence>
<dbReference type="InterPro" id="IPR051802">
    <property type="entry name" value="YfhM-like"/>
</dbReference>
<evidence type="ECO:0008006" key="8">
    <source>
        <dbReference type="Google" id="ProtNLM"/>
    </source>
</evidence>
<proteinExistence type="inferred from homology"/>
<organism evidence="6 7">
    <name type="scientific">Candidatus Raskinella chloraquaticus</name>
    <dbReference type="NCBI Taxonomy" id="1951219"/>
    <lineage>
        <taxon>Bacteria</taxon>
        <taxon>Pseudomonadati</taxon>
        <taxon>Pseudomonadota</taxon>
        <taxon>Alphaproteobacteria</taxon>
        <taxon>Hyphomicrobiales</taxon>
        <taxon>Phreatobacteraceae</taxon>
        <taxon>Candidatus Raskinella</taxon>
    </lineage>
</organism>
<dbReference type="InterPro" id="IPR021868">
    <property type="entry name" value="Alpha_2_Macroglob_MG3"/>
</dbReference>
<dbReference type="EMBL" id="LWDL01000012">
    <property type="protein sequence ID" value="OQW52621.1"/>
    <property type="molecule type" value="Genomic_DNA"/>
</dbReference>
<evidence type="ECO:0000259" key="5">
    <source>
        <dbReference type="SMART" id="SM01360"/>
    </source>
</evidence>
<dbReference type="InterPro" id="IPR002890">
    <property type="entry name" value="MG2"/>
</dbReference>
<dbReference type="Pfam" id="PF07703">
    <property type="entry name" value="A2M_BRD"/>
    <property type="match status" value="1"/>
</dbReference>
<protein>
    <recommendedName>
        <fullName evidence="8">Alpha-2-macroglobulin</fullName>
    </recommendedName>
</protein>
<dbReference type="Pfam" id="PF17973">
    <property type="entry name" value="bMG10"/>
    <property type="match status" value="1"/>
</dbReference>
<dbReference type="Pfam" id="PF17962">
    <property type="entry name" value="bMG6"/>
    <property type="match status" value="1"/>
</dbReference>
<dbReference type="InterPro" id="IPR026284">
    <property type="entry name" value="A2MG_proteobact"/>
</dbReference>
<dbReference type="InterPro" id="IPR008930">
    <property type="entry name" value="Terpenoid_cyclase/PrenylTrfase"/>
</dbReference>
<keyword evidence="2 3" id="KW-0732">Signal</keyword>
<feature type="chain" id="PRO_5010882211" description="Alpha-2-macroglobulin" evidence="3">
    <location>
        <begin position="20"/>
        <end position="1725"/>
    </location>
</feature>
<comment type="similarity">
    <text evidence="1">Belongs to the protease inhibitor I39 (alpha-2-macroglobulin) family. Bacterial alpha-2-macroglobulin subfamily.</text>
</comment>
<dbReference type="GO" id="GO:0004866">
    <property type="term" value="F:endopeptidase inhibitor activity"/>
    <property type="evidence" value="ECO:0007669"/>
    <property type="project" value="InterPro"/>
</dbReference>
<dbReference type="InterPro" id="IPR041203">
    <property type="entry name" value="Bact_A2M_MG5"/>
</dbReference>
<dbReference type="PANTHER" id="PTHR40094">
    <property type="entry name" value="ALPHA-2-MACROGLOBULIN HOMOLOG"/>
    <property type="match status" value="1"/>
</dbReference>
<dbReference type="SMART" id="SM01359">
    <property type="entry name" value="A2M_N_2"/>
    <property type="match status" value="1"/>
</dbReference>
<dbReference type="PANTHER" id="PTHR40094:SF1">
    <property type="entry name" value="UBIQUITIN DOMAIN-CONTAINING PROTEIN"/>
    <property type="match status" value="1"/>
</dbReference>
<dbReference type="SUPFAM" id="SSF48239">
    <property type="entry name" value="Terpenoid cyclases/Protein prenyltransferases"/>
    <property type="match status" value="1"/>
</dbReference>